<feature type="signal peptide" evidence="1">
    <location>
        <begin position="1"/>
        <end position="27"/>
    </location>
</feature>
<gene>
    <name evidence="2" type="ORF">EG240_14990</name>
</gene>
<dbReference type="Proteomes" id="UP000275719">
    <property type="component" value="Unassembled WGS sequence"/>
</dbReference>
<reference evidence="2 3" key="1">
    <citation type="submission" date="2018-11" db="EMBL/GenBank/DDBJ databases">
        <title>Flavobacterium sp. nov., YIM 102701-2 draft genome.</title>
        <authorList>
            <person name="Li G."/>
            <person name="Jiang Y."/>
        </authorList>
    </citation>
    <scope>NUCLEOTIDE SEQUENCE [LARGE SCALE GENOMIC DNA]</scope>
    <source>
        <strain evidence="2 3">YIM 102701-2</strain>
    </source>
</reference>
<accession>A0A3P3VYN3</accession>
<keyword evidence="3" id="KW-1185">Reference proteome</keyword>
<dbReference type="EMBL" id="RQVQ01000053">
    <property type="protein sequence ID" value="RRJ87417.1"/>
    <property type="molecule type" value="Genomic_DNA"/>
</dbReference>
<dbReference type="AlphaFoldDB" id="A0A3P3VYN3"/>
<feature type="chain" id="PRO_5018083711" description="DKNYY family protein" evidence="1">
    <location>
        <begin position="28"/>
        <end position="382"/>
    </location>
</feature>
<dbReference type="OrthoDB" id="1157940at2"/>
<proteinExistence type="predicted"/>
<keyword evidence="1" id="KW-0732">Signal</keyword>
<protein>
    <recommendedName>
        <fullName evidence="4">DKNYY family protein</fullName>
    </recommendedName>
</protein>
<dbReference type="RefSeq" id="WP_125020168.1">
    <property type="nucleotide sequence ID" value="NZ_RQVQ01000053.1"/>
</dbReference>
<dbReference type="InterPro" id="IPR027375">
    <property type="entry name" value="DKNYY"/>
</dbReference>
<comment type="caution">
    <text evidence="2">The sequence shown here is derived from an EMBL/GenBank/DDBJ whole genome shotgun (WGS) entry which is preliminary data.</text>
</comment>
<evidence type="ECO:0008006" key="4">
    <source>
        <dbReference type="Google" id="ProtNLM"/>
    </source>
</evidence>
<sequence>MKNINYINKIISLLLIFVIISSCNDFTNQVGKVINAEKSKYYHYGNQDKHAVFYYSNAFLGDTPRKMENVDKDTFEVISETWAKDKNSFYFKNLKVTNVDYQTFKVESKTLKKLDNTTSNYRENLLKDKNNVYRLGETYLLKDSIKLEIVENAEPESYELIGKQAANFWSKDKNQVFFNYKKFDGDQNSFELLSDYFAKDKDNLYFIEFNSSLKEKVNTNELKVLNPFYIRTNSNVYFFKDNELNKFALNDFKTIKVFDSNKLWIKADDKLYVYGELYTLDGLDYKNFESLNNYYFSDGKAIYYSEFNSLELNKVTNNVSSFSSIKNSPYAKDHKNVYYKDKIIVDADPKTFKYDDENEIVQDAKGEFSFDLKQKKYVRKQK</sequence>
<organism evidence="2 3">
    <name type="scientific">Paenimyroides tangerinum</name>
    <dbReference type="NCBI Taxonomy" id="2488728"/>
    <lineage>
        <taxon>Bacteria</taxon>
        <taxon>Pseudomonadati</taxon>
        <taxon>Bacteroidota</taxon>
        <taxon>Flavobacteriia</taxon>
        <taxon>Flavobacteriales</taxon>
        <taxon>Flavobacteriaceae</taxon>
        <taxon>Paenimyroides</taxon>
    </lineage>
</organism>
<dbReference type="Pfam" id="PF13644">
    <property type="entry name" value="DKNYY"/>
    <property type="match status" value="2"/>
</dbReference>
<evidence type="ECO:0000256" key="1">
    <source>
        <dbReference type="SAM" id="SignalP"/>
    </source>
</evidence>
<evidence type="ECO:0000313" key="2">
    <source>
        <dbReference type="EMBL" id="RRJ87417.1"/>
    </source>
</evidence>
<evidence type="ECO:0000313" key="3">
    <source>
        <dbReference type="Proteomes" id="UP000275719"/>
    </source>
</evidence>
<name>A0A3P3VYN3_9FLAO</name>
<dbReference type="PROSITE" id="PS51257">
    <property type="entry name" value="PROKAR_LIPOPROTEIN"/>
    <property type="match status" value="1"/>
</dbReference>